<keyword evidence="12" id="KW-1185">Reference proteome</keyword>
<feature type="compositionally biased region" description="Polar residues" evidence="10">
    <location>
        <begin position="29"/>
        <end position="42"/>
    </location>
</feature>
<evidence type="ECO:0000256" key="9">
    <source>
        <dbReference type="RuleBase" id="RU364126"/>
    </source>
</evidence>
<name>A0A2C5Y6Q9_9HYPO</name>
<evidence type="ECO:0000256" key="10">
    <source>
        <dbReference type="SAM" id="MobiDB-lite"/>
    </source>
</evidence>
<sequence length="505" mass="55699">MRSAFAVPCMQGRARPSRDGSIGSPPVSPQLTAPSGLTSAPKQGQPVPQACRSNTASSPAPGGAVSNSESSILSSLGLGPQDSWLTPEDAMVLAKHHHSHQRPFKRLPRGTKPVKLIGEGAANAVFQLKLPPHGKPASPDFTGLLLRVSKVPCRNRAATFNYPSQQDFYLHSIKPLLDGYAVKQELVILHNSGIVDELNNFLQTIDHCRKPKFRGSFIGNTHWGFLVEDMRPQNPDEYILIEFKPKWLSQSPSAPKDAVRCRQCAMGLRSLVLDPSADASLPQNKPCPLALSNSLAVPSHVSSPLRIAPSLAHQGSDVRFADALGQVANHVAIQKLRLQQDRHDKKGPLHAKPTDRFIIAMTLRDCTCFVRIHRLRRSIDLRMGDFDRKDPLVKLDRWRQAEQDLIDGGFYTAQWILCRGACYRPPTLCALEFSSLSRSKLPRVISIDDLELQDPNPTQPCPNLQLPMTTHRTDAAALHRLLNGFNKGVSYDLESIAAESLQSER</sequence>
<dbReference type="Proteomes" id="UP000224854">
    <property type="component" value="Unassembled WGS sequence"/>
</dbReference>
<dbReference type="GO" id="GO:0032958">
    <property type="term" value="P:inositol phosphate biosynthetic process"/>
    <property type="evidence" value="ECO:0007669"/>
    <property type="project" value="TreeGrafter"/>
</dbReference>
<keyword evidence="6 9" id="KW-0547">Nucleotide-binding</keyword>
<evidence type="ECO:0000256" key="4">
    <source>
        <dbReference type="ARBA" id="ARBA00014846"/>
    </source>
</evidence>
<gene>
    <name evidence="11" type="ORF">CDD82_1984</name>
</gene>
<dbReference type="InterPro" id="IPR009286">
    <property type="entry name" value="Ins_P5_2-kin"/>
</dbReference>
<evidence type="ECO:0000256" key="1">
    <source>
        <dbReference type="ARBA" id="ARBA00003979"/>
    </source>
</evidence>
<comment type="function">
    <text evidence="9">Phosphorylates Ins(1,3,4,5,6)P5 at position 2 to form Ins(1,2,3,4,5,6)P6 (InsP6 or phytate).</text>
</comment>
<evidence type="ECO:0000313" key="12">
    <source>
        <dbReference type="Proteomes" id="UP000224854"/>
    </source>
</evidence>
<proteinExistence type="inferred from homology"/>
<dbReference type="GO" id="GO:0035299">
    <property type="term" value="F:inositol-1,3,4,5,6-pentakisphosphate 2-kinase activity"/>
    <property type="evidence" value="ECO:0007669"/>
    <property type="project" value="UniProtKB-EC"/>
</dbReference>
<dbReference type="PANTHER" id="PTHR14456">
    <property type="entry name" value="INOSITOL POLYPHOSPHATE KINASE 1"/>
    <property type="match status" value="1"/>
</dbReference>
<comment type="similarity">
    <text evidence="2">Belongs to the IPK1 type 1 family.</text>
</comment>
<dbReference type="GO" id="GO:0005524">
    <property type="term" value="F:ATP binding"/>
    <property type="evidence" value="ECO:0007669"/>
    <property type="project" value="UniProtKB-KW"/>
</dbReference>
<keyword evidence="7 9" id="KW-0418">Kinase</keyword>
<reference evidence="11 12" key="1">
    <citation type="submission" date="2017-06" db="EMBL/GenBank/DDBJ databases">
        <title>Ant-infecting Ophiocordyceps genomes reveal a high diversity of potential behavioral manipulation genes and a possible major role for enterotoxins.</title>
        <authorList>
            <person name="De Bekker C."/>
            <person name="Evans H.C."/>
            <person name="Brachmann A."/>
            <person name="Hughes D.P."/>
        </authorList>
    </citation>
    <scope>NUCLEOTIDE SEQUENCE [LARGE SCALE GENOMIC DNA]</scope>
    <source>
        <strain evidence="11 12">1348a</strain>
    </source>
</reference>
<comment type="caution">
    <text evidence="11">The sequence shown here is derived from an EMBL/GenBank/DDBJ whole genome shotgun (WGS) entry which is preliminary data.</text>
</comment>
<comment type="function">
    <text evidence="1">Has kinase activity and phosphorylates inositol-1,3,4,5,6-pentakisphosphate (Ins(1,3,4,5,6)P5) to produce 1,2,3,4,5,6-hexakisphosphate (InsP6), also known as phytate.</text>
</comment>
<comment type="domain">
    <text evidence="9">The EXKPK motif is conserved in inositol-pentakisphosphate 2-kinases of both family 1 and 2.</text>
</comment>
<feature type="region of interest" description="Disordered" evidence="10">
    <location>
        <begin position="1"/>
        <end position="74"/>
    </location>
</feature>
<protein>
    <recommendedName>
        <fullName evidence="4 9">Inositol-pentakisphosphate 2-kinase</fullName>
        <ecNumber evidence="3 9">2.7.1.158</ecNumber>
    </recommendedName>
</protein>
<evidence type="ECO:0000256" key="2">
    <source>
        <dbReference type="ARBA" id="ARBA00008305"/>
    </source>
</evidence>
<accession>A0A2C5Y6Q9</accession>
<dbReference type="GO" id="GO:0005634">
    <property type="term" value="C:nucleus"/>
    <property type="evidence" value="ECO:0007669"/>
    <property type="project" value="TreeGrafter"/>
</dbReference>
<evidence type="ECO:0000313" key="11">
    <source>
        <dbReference type="EMBL" id="PHH62644.1"/>
    </source>
</evidence>
<comment type="catalytic activity">
    <reaction evidence="9">
        <text>1D-myo-inositol 1,3,4,5,6-pentakisphosphate + ATP = 1D-myo-inositol hexakisphosphate + ADP + H(+)</text>
        <dbReference type="Rhea" id="RHEA:20313"/>
        <dbReference type="ChEBI" id="CHEBI:15378"/>
        <dbReference type="ChEBI" id="CHEBI:30616"/>
        <dbReference type="ChEBI" id="CHEBI:57733"/>
        <dbReference type="ChEBI" id="CHEBI:58130"/>
        <dbReference type="ChEBI" id="CHEBI:456216"/>
        <dbReference type="EC" id="2.7.1.158"/>
    </reaction>
</comment>
<dbReference type="OrthoDB" id="272370at2759"/>
<dbReference type="Pfam" id="PF06090">
    <property type="entry name" value="Ins_P5_2-kin"/>
    <property type="match status" value="2"/>
</dbReference>
<keyword evidence="5 9" id="KW-0808">Transferase</keyword>
<evidence type="ECO:0000256" key="6">
    <source>
        <dbReference type="ARBA" id="ARBA00022741"/>
    </source>
</evidence>
<dbReference type="AlphaFoldDB" id="A0A2C5Y6Q9"/>
<evidence type="ECO:0000256" key="3">
    <source>
        <dbReference type="ARBA" id="ARBA00012023"/>
    </source>
</evidence>
<dbReference type="EMBL" id="NJEU01001651">
    <property type="protein sequence ID" value="PHH62644.1"/>
    <property type="molecule type" value="Genomic_DNA"/>
</dbReference>
<dbReference type="PANTHER" id="PTHR14456:SF2">
    <property type="entry name" value="INOSITOL-PENTAKISPHOSPHATE 2-KINASE"/>
    <property type="match status" value="1"/>
</dbReference>
<evidence type="ECO:0000256" key="7">
    <source>
        <dbReference type="ARBA" id="ARBA00022777"/>
    </source>
</evidence>
<evidence type="ECO:0000256" key="5">
    <source>
        <dbReference type="ARBA" id="ARBA00022679"/>
    </source>
</evidence>
<keyword evidence="8 9" id="KW-0067">ATP-binding</keyword>
<dbReference type="EC" id="2.7.1.158" evidence="3 9"/>
<evidence type="ECO:0000256" key="8">
    <source>
        <dbReference type="ARBA" id="ARBA00022840"/>
    </source>
</evidence>
<organism evidence="11 12">
    <name type="scientific">Ophiocordyceps australis</name>
    <dbReference type="NCBI Taxonomy" id="1399860"/>
    <lineage>
        <taxon>Eukaryota</taxon>
        <taxon>Fungi</taxon>
        <taxon>Dikarya</taxon>
        <taxon>Ascomycota</taxon>
        <taxon>Pezizomycotina</taxon>
        <taxon>Sordariomycetes</taxon>
        <taxon>Hypocreomycetidae</taxon>
        <taxon>Hypocreales</taxon>
        <taxon>Ophiocordycipitaceae</taxon>
        <taxon>Ophiocordyceps</taxon>
    </lineage>
</organism>